<feature type="non-terminal residue" evidence="1">
    <location>
        <position position="85"/>
    </location>
</feature>
<name>T0ZLW7_9ZZZZ</name>
<organism evidence="1">
    <name type="scientific">mine drainage metagenome</name>
    <dbReference type="NCBI Taxonomy" id="410659"/>
    <lineage>
        <taxon>unclassified sequences</taxon>
        <taxon>metagenomes</taxon>
        <taxon>ecological metagenomes</taxon>
    </lineage>
</organism>
<sequence>ADLVTHWEERLEVLDGKGMIVAISRKAAVALYDEIIKLRPDWHDPDVNEGAIKIVMTSPASDPPELRAHALSAAQKKTLEKRLKD</sequence>
<dbReference type="EMBL" id="AUZZ01010145">
    <property type="protein sequence ID" value="EQD30790.1"/>
    <property type="molecule type" value="Genomic_DNA"/>
</dbReference>
<accession>T0ZLW7</accession>
<comment type="caution">
    <text evidence="1">The sequence shown here is derived from an EMBL/GenBank/DDBJ whole genome shotgun (WGS) entry which is preliminary data.</text>
</comment>
<reference evidence="1" key="2">
    <citation type="journal article" date="2014" name="ISME J.">
        <title>Microbial stratification in low pH oxic and suboxic macroscopic growths along an acid mine drainage.</title>
        <authorList>
            <person name="Mendez-Garcia C."/>
            <person name="Mesa V."/>
            <person name="Sprenger R.R."/>
            <person name="Richter M."/>
            <person name="Diez M.S."/>
            <person name="Solano J."/>
            <person name="Bargiela R."/>
            <person name="Golyshina O.V."/>
            <person name="Manteca A."/>
            <person name="Ramos J.L."/>
            <person name="Gallego J.R."/>
            <person name="Llorente I."/>
            <person name="Martins Dos Santos V.A."/>
            <person name="Jensen O.N."/>
            <person name="Pelaez A.I."/>
            <person name="Sanchez J."/>
            <person name="Ferrer M."/>
        </authorList>
    </citation>
    <scope>NUCLEOTIDE SEQUENCE</scope>
</reference>
<proteinExistence type="predicted"/>
<reference evidence="1" key="1">
    <citation type="submission" date="2013-08" db="EMBL/GenBank/DDBJ databases">
        <authorList>
            <person name="Mendez C."/>
            <person name="Richter M."/>
            <person name="Ferrer M."/>
            <person name="Sanchez J."/>
        </authorList>
    </citation>
    <scope>NUCLEOTIDE SEQUENCE</scope>
</reference>
<protein>
    <submittedName>
        <fullName evidence="1">HsdR family type I site-specific deoxyribonuclease</fullName>
    </submittedName>
</protein>
<evidence type="ECO:0000313" key="1">
    <source>
        <dbReference type="EMBL" id="EQD30790.1"/>
    </source>
</evidence>
<gene>
    <name evidence="1" type="ORF">B2A_13992</name>
</gene>
<feature type="non-terminal residue" evidence="1">
    <location>
        <position position="1"/>
    </location>
</feature>
<dbReference type="AlphaFoldDB" id="T0ZLW7"/>